<dbReference type="Pfam" id="PF14257">
    <property type="entry name" value="DUF4349"/>
    <property type="match status" value="1"/>
</dbReference>
<feature type="domain" description="DUF4349" evidence="4">
    <location>
        <begin position="128"/>
        <end position="342"/>
    </location>
</feature>
<keyword evidence="3" id="KW-1133">Transmembrane helix</keyword>
<evidence type="ECO:0000259" key="4">
    <source>
        <dbReference type="Pfam" id="PF14257"/>
    </source>
</evidence>
<keyword evidence="1" id="KW-0175">Coiled coil</keyword>
<keyword evidence="3" id="KW-0472">Membrane</keyword>
<feature type="transmembrane region" description="Helical" evidence="3">
    <location>
        <begin position="320"/>
        <end position="345"/>
    </location>
</feature>
<feature type="region of interest" description="Disordered" evidence="2">
    <location>
        <begin position="74"/>
        <end position="93"/>
    </location>
</feature>
<dbReference type="Proteomes" id="UP001519362">
    <property type="component" value="Unassembled WGS sequence"/>
</dbReference>
<keyword evidence="3" id="KW-0812">Transmembrane</keyword>
<evidence type="ECO:0000313" key="5">
    <source>
        <dbReference type="EMBL" id="MBP2436602.1"/>
    </source>
</evidence>
<evidence type="ECO:0000256" key="3">
    <source>
        <dbReference type="SAM" id="Phobius"/>
    </source>
</evidence>
<comment type="caution">
    <text evidence="5">The sequence shown here is derived from an EMBL/GenBank/DDBJ whole genome shotgun (WGS) entry which is preliminary data.</text>
</comment>
<gene>
    <name evidence="5" type="ORF">JOF34_001188</name>
</gene>
<feature type="coiled-coil region" evidence="1">
    <location>
        <begin position="221"/>
        <end position="285"/>
    </location>
</feature>
<name>A0ABS4ZH46_9MICO</name>
<reference evidence="5 6" key="1">
    <citation type="submission" date="2021-03" db="EMBL/GenBank/DDBJ databases">
        <title>Sequencing the genomes of 1000 actinobacteria strains.</title>
        <authorList>
            <person name="Klenk H.-P."/>
        </authorList>
    </citation>
    <scope>NUCLEOTIDE SEQUENCE [LARGE SCALE GENOMIC DNA]</scope>
    <source>
        <strain evidence="5 6">DSM 24221</strain>
    </source>
</reference>
<organism evidence="5 6">
    <name type="scientific">Microbacterium amylolyticum</name>
    <dbReference type="NCBI Taxonomy" id="936337"/>
    <lineage>
        <taxon>Bacteria</taxon>
        <taxon>Bacillati</taxon>
        <taxon>Actinomycetota</taxon>
        <taxon>Actinomycetes</taxon>
        <taxon>Micrococcales</taxon>
        <taxon>Microbacteriaceae</taxon>
        <taxon>Microbacterium</taxon>
    </lineage>
</organism>
<accession>A0ABS4ZH46</accession>
<evidence type="ECO:0000256" key="1">
    <source>
        <dbReference type="SAM" id="Coils"/>
    </source>
</evidence>
<proteinExistence type="predicted"/>
<protein>
    <recommendedName>
        <fullName evidence="4">DUF4349 domain-containing protein</fullName>
    </recommendedName>
</protein>
<dbReference type="EMBL" id="JAGIOL010000001">
    <property type="protein sequence ID" value="MBP2436602.1"/>
    <property type="molecule type" value="Genomic_DNA"/>
</dbReference>
<keyword evidence="6" id="KW-1185">Reference proteome</keyword>
<feature type="transmembrane region" description="Helical" evidence="3">
    <location>
        <begin position="45"/>
        <end position="67"/>
    </location>
</feature>
<evidence type="ECO:0000256" key="2">
    <source>
        <dbReference type="SAM" id="MobiDB-lite"/>
    </source>
</evidence>
<dbReference type="InterPro" id="IPR025645">
    <property type="entry name" value="DUF4349"/>
</dbReference>
<evidence type="ECO:0000313" key="6">
    <source>
        <dbReference type="Proteomes" id="UP001519362"/>
    </source>
</evidence>
<sequence>MMNTTGQDLPVLTDEQVERLESGVFSDIARQRASERESARKRRRWITGSLTAAAVVAVVAISTPLAMQGMLTGGSDASDTASAGYDGGPGDGASMPEMAGIDEPAMIEAEAMEDSAASRDATDIATDRRVIRNGYVSIVVGDVLAASEELTALAAEHNGYVEAMGSSSDRYDELAAATDIRSGWATLRIPAESLDEVRSALGDIGSVTSTEISETDVTDQAIDLEARIDATRASVDRLTELMEQAGSVADLLAAEQALSERQGQLESYQRQLDGLENQVAMSTLHVDLTREREVASTDPAGFSDGLLSGWNGLIGFANGVVIAAGFVLPWVGAIGVAGLIVWVIVRIVRRGRASQDATSRAE</sequence>